<feature type="domain" description="Ig-like" evidence="3">
    <location>
        <begin position="108"/>
        <end position="233"/>
    </location>
</feature>
<evidence type="ECO:0000313" key="5">
    <source>
        <dbReference type="Proteomes" id="UP000694701"/>
    </source>
</evidence>
<dbReference type="PANTHER" id="PTHR21063">
    <property type="entry name" value="LFA-3"/>
    <property type="match status" value="1"/>
</dbReference>
<dbReference type="InterPro" id="IPR007110">
    <property type="entry name" value="Ig-like_dom"/>
</dbReference>
<evidence type="ECO:0000313" key="4">
    <source>
        <dbReference type="Ensembl" id="ENSCCRP00020006907.1"/>
    </source>
</evidence>
<dbReference type="InterPro" id="IPR003599">
    <property type="entry name" value="Ig_sub"/>
</dbReference>
<feature type="signal peptide" evidence="2">
    <location>
        <begin position="1"/>
        <end position="20"/>
    </location>
</feature>
<reference evidence="4" key="1">
    <citation type="submission" date="2025-08" db="UniProtKB">
        <authorList>
            <consortium name="Ensembl"/>
        </authorList>
    </citation>
    <scope>IDENTIFICATION</scope>
</reference>
<dbReference type="PROSITE" id="PS50835">
    <property type="entry name" value="IG_LIKE"/>
    <property type="match status" value="1"/>
</dbReference>
<dbReference type="Proteomes" id="UP000694701">
    <property type="component" value="Unplaced"/>
</dbReference>
<protein>
    <recommendedName>
        <fullName evidence="3">Ig-like domain-containing protein</fullName>
    </recommendedName>
</protein>
<sequence>MNNAVLWKLVNVLIVLGVSAAERDKMKRKSVKEGGSVTLDPGVIKKTNCLMTWYFNYILIAEITGDQHKICSDDKCKERFRDRLTLDNQTGSLTIRDTRTTDSGLYQPEINSSSNSILKSFIVTVTDASGADTGGESVSVMDGDSVTLHTEVETNQHHRIRWYFNDIRMAQINRDQRKLCTDDQCKERFRHRLKLDHQTGSLTIMNIRTTDSGLYHLEIISRSRSSEKTFSVSVYDVPAEINKMRTSSVKEGESATFVPGVMNKTNHLMTWYFNDFRIAEIAGDQSKICTDVQCKERFRDRLMVDHQTGSLTIMNTRTTDSGEYQLHVIISSSIIIKSFCVTVTDSGLSPAAVAGICVVVVLLVAVAVGRCNIDYMSGISNMMIRREYSAR</sequence>
<keyword evidence="1" id="KW-1133">Transmembrane helix</keyword>
<feature type="chain" id="PRO_5034827176" description="Ig-like domain-containing protein" evidence="2">
    <location>
        <begin position="21"/>
        <end position="391"/>
    </location>
</feature>
<evidence type="ECO:0000256" key="1">
    <source>
        <dbReference type="SAM" id="Phobius"/>
    </source>
</evidence>
<dbReference type="Gene3D" id="2.60.40.10">
    <property type="entry name" value="Immunoglobulins"/>
    <property type="match status" value="3"/>
</dbReference>
<accession>A0A8C2C4L4</accession>
<proteinExistence type="predicted"/>
<feature type="transmembrane region" description="Helical" evidence="1">
    <location>
        <begin position="351"/>
        <end position="373"/>
    </location>
</feature>
<organism evidence="4 5">
    <name type="scientific">Cyprinus carpio</name>
    <name type="common">Common carp</name>
    <dbReference type="NCBI Taxonomy" id="7962"/>
    <lineage>
        <taxon>Eukaryota</taxon>
        <taxon>Metazoa</taxon>
        <taxon>Chordata</taxon>
        <taxon>Craniata</taxon>
        <taxon>Vertebrata</taxon>
        <taxon>Euteleostomi</taxon>
        <taxon>Actinopterygii</taxon>
        <taxon>Neopterygii</taxon>
        <taxon>Teleostei</taxon>
        <taxon>Ostariophysi</taxon>
        <taxon>Cypriniformes</taxon>
        <taxon>Cyprinidae</taxon>
        <taxon>Cyprininae</taxon>
        <taxon>Cyprinus</taxon>
    </lineage>
</organism>
<keyword evidence="1" id="KW-0472">Membrane</keyword>
<dbReference type="Ensembl" id="ENSCCRT00020007765.1">
    <property type="protein sequence ID" value="ENSCCRP00020006907.1"/>
    <property type="gene ID" value="ENSCCRG00020003796.1"/>
</dbReference>
<dbReference type="SUPFAM" id="SSF48726">
    <property type="entry name" value="Immunoglobulin"/>
    <property type="match status" value="3"/>
</dbReference>
<dbReference type="InterPro" id="IPR036179">
    <property type="entry name" value="Ig-like_dom_sf"/>
</dbReference>
<dbReference type="AlphaFoldDB" id="A0A8C2C4L4"/>
<dbReference type="InterPro" id="IPR013106">
    <property type="entry name" value="Ig_V-set"/>
</dbReference>
<dbReference type="InterPro" id="IPR013783">
    <property type="entry name" value="Ig-like_fold"/>
</dbReference>
<evidence type="ECO:0000259" key="3">
    <source>
        <dbReference type="PROSITE" id="PS50835"/>
    </source>
</evidence>
<evidence type="ECO:0000256" key="2">
    <source>
        <dbReference type="SAM" id="SignalP"/>
    </source>
</evidence>
<dbReference type="PANTHER" id="PTHR21063:SF4">
    <property type="entry name" value="CD48 ANTIGEN-RELATED"/>
    <property type="match status" value="1"/>
</dbReference>
<name>A0A8C2C4L4_CYPCA</name>
<dbReference type="SMART" id="SM00409">
    <property type="entry name" value="IG"/>
    <property type="match status" value="3"/>
</dbReference>
<keyword evidence="2" id="KW-0732">Signal</keyword>
<dbReference type="Pfam" id="PF07686">
    <property type="entry name" value="V-set"/>
    <property type="match status" value="1"/>
</dbReference>
<keyword evidence="1" id="KW-0812">Transmembrane</keyword>